<sequence>EEEETEPPELYVTEEIEEAPLPPILAPQMPTVNDTGNIYIRYLTHQPYSKLYKAFYPPQIRRRSRSGPETCRSRRTVSLPSTALQEETPYPTYSGERTAKEFLVSIKY</sequence>
<evidence type="ECO:0000313" key="2">
    <source>
        <dbReference type="Proteomes" id="UP000814243"/>
    </source>
</evidence>
<feature type="non-terminal residue" evidence="1">
    <location>
        <position position="1"/>
    </location>
</feature>
<comment type="caution">
    <text evidence="1">The sequence shown here is derived from an EMBL/GenBank/DDBJ whole genome shotgun (WGS) entry which is preliminary data.</text>
</comment>
<dbReference type="AlphaFoldDB" id="A0A922MLQ9"/>
<reference evidence="1" key="1">
    <citation type="journal article" date="2021" name="G3 (Bethesda)">
        <title>Genome and transcriptome analysis of the beet armyworm Spodoptera exigua reveals targets for pest control. .</title>
        <authorList>
            <person name="Simon S."/>
            <person name="Breeschoten T."/>
            <person name="Jansen H.J."/>
            <person name="Dirks R.P."/>
            <person name="Schranz M.E."/>
            <person name="Ros V.I.D."/>
        </authorList>
    </citation>
    <scope>NUCLEOTIDE SEQUENCE</scope>
    <source>
        <strain evidence="1">TB_SE_WUR_2020</strain>
    </source>
</reference>
<organism evidence="1 2">
    <name type="scientific">Spodoptera exigua</name>
    <name type="common">Beet armyworm</name>
    <name type="synonym">Noctua fulgens</name>
    <dbReference type="NCBI Taxonomy" id="7107"/>
    <lineage>
        <taxon>Eukaryota</taxon>
        <taxon>Metazoa</taxon>
        <taxon>Ecdysozoa</taxon>
        <taxon>Arthropoda</taxon>
        <taxon>Hexapoda</taxon>
        <taxon>Insecta</taxon>
        <taxon>Pterygota</taxon>
        <taxon>Neoptera</taxon>
        <taxon>Endopterygota</taxon>
        <taxon>Lepidoptera</taxon>
        <taxon>Glossata</taxon>
        <taxon>Ditrysia</taxon>
        <taxon>Noctuoidea</taxon>
        <taxon>Noctuidae</taxon>
        <taxon>Amphipyrinae</taxon>
        <taxon>Spodoptera</taxon>
    </lineage>
</organism>
<protein>
    <submittedName>
        <fullName evidence="1">Uncharacterized protein</fullName>
    </submittedName>
</protein>
<gene>
    <name evidence="1" type="ORF">HF086_000908</name>
</gene>
<dbReference type="EMBL" id="JACEFF010000363">
    <property type="protein sequence ID" value="KAH9638982.1"/>
    <property type="molecule type" value="Genomic_DNA"/>
</dbReference>
<dbReference type="Proteomes" id="UP000814243">
    <property type="component" value="Unassembled WGS sequence"/>
</dbReference>
<proteinExistence type="predicted"/>
<name>A0A922MLQ9_SPOEX</name>
<evidence type="ECO:0000313" key="1">
    <source>
        <dbReference type="EMBL" id="KAH9638982.1"/>
    </source>
</evidence>
<accession>A0A922MLQ9</accession>